<dbReference type="Proteomes" id="UP000515152">
    <property type="component" value="Chromosome 18"/>
</dbReference>
<sequence>MDHKLNFSSATPVKSVATTWDYGYNIRHSIFLITGMCVGVPLVVWALGVLRQHQHNGGRVSVFITVLLLTDLLEMFLSPAMVVYLLLPDATCSGSVFLLFFGVKYCGLHLHQMVALEGVIARTYLPFTSLLFWRSFSILVCLLEGVFLLLCLCVYPFIQSAAVTFSWLLVALVPLGFTCKLAFTPTISPPDSDTVQEKDRTVLAIAVVSFFILYGPFLAFVFAQSLLPFSSEKYANGILVAMTVIHPVVCLRLIADPLLCVLVVRELPLDKATARISV</sequence>
<feature type="transmembrane region" description="Helical" evidence="1">
    <location>
        <begin position="164"/>
        <end position="183"/>
    </location>
</feature>
<reference evidence="3" key="1">
    <citation type="submission" date="2025-08" db="UniProtKB">
        <authorList>
            <consortium name="RefSeq"/>
        </authorList>
    </citation>
    <scope>IDENTIFICATION</scope>
</reference>
<name>A0A6P8GZU5_CLUHA</name>
<feature type="transmembrane region" description="Helical" evidence="1">
    <location>
        <begin position="131"/>
        <end position="158"/>
    </location>
</feature>
<dbReference type="RefSeq" id="XP_031440992.1">
    <property type="nucleotide sequence ID" value="XM_031585132.2"/>
</dbReference>
<keyword evidence="2" id="KW-1185">Reference proteome</keyword>
<keyword evidence="1" id="KW-0472">Membrane</keyword>
<organism evidence="2 3">
    <name type="scientific">Clupea harengus</name>
    <name type="common">Atlantic herring</name>
    <dbReference type="NCBI Taxonomy" id="7950"/>
    <lineage>
        <taxon>Eukaryota</taxon>
        <taxon>Metazoa</taxon>
        <taxon>Chordata</taxon>
        <taxon>Craniata</taxon>
        <taxon>Vertebrata</taxon>
        <taxon>Euteleostomi</taxon>
        <taxon>Actinopterygii</taxon>
        <taxon>Neopterygii</taxon>
        <taxon>Teleostei</taxon>
        <taxon>Clupei</taxon>
        <taxon>Clupeiformes</taxon>
        <taxon>Clupeoidei</taxon>
        <taxon>Clupeidae</taxon>
        <taxon>Clupea</taxon>
    </lineage>
</organism>
<keyword evidence="1" id="KW-1133">Transmembrane helix</keyword>
<dbReference type="AlphaFoldDB" id="A0A6P8GZU5"/>
<feature type="transmembrane region" description="Helical" evidence="1">
    <location>
        <begin position="203"/>
        <end position="222"/>
    </location>
</feature>
<feature type="transmembrane region" description="Helical" evidence="1">
    <location>
        <begin position="62"/>
        <end position="87"/>
    </location>
</feature>
<accession>A0A6P8GZU5</accession>
<evidence type="ECO:0000256" key="1">
    <source>
        <dbReference type="SAM" id="Phobius"/>
    </source>
</evidence>
<feature type="transmembrane region" description="Helical" evidence="1">
    <location>
        <begin position="30"/>
        <end position="50"/>
    </location>
</feature>
<gene>
    <name evidence="3" type="primary">LOC116224664</name>
</gene>
<evidence type="ECO:0000313" key="3">
    <source>
        <dbReference type="RefSeq" id="XP_031440992.1"/>
    </source>
</evidence>
<evidence type="ECO:0000313" key="2">
    <source>
        <dbReference type="Proteomes" id="UP000515152"/>
    </source>
</evidence>
<proteinExistence type="predicted"/>
<dbReference type="OrthoDB" id="8964729at2759"/>
<feature type="transmembrane region" description="Helical" evidence="1">
    <location>
        <begin position="234"/>
        <end position="255"/>
    </location>
</feature>
<dbReference type="KEGG" id="char:116224664"/>
<dbReference type="GeneID" id="116224664"/>
<protein>
    <submittedName>
        <fullName evidence="3">Uncharacterized protein LOC116224664</fullName>
    </submittedName>
</protein>
<feature type="transmembrane region" description="Helical" evidence="1">
    <location>
        <begin position="93"/>
        <end position="110"/>
    </location>
</feature>
<keyword evidence="1" id="KW-0812">Transmembrane</keyword>